<keyword evidence="4 6" id="KW-1133">Transmembrane helix</keyword>
<name>A0ABN6SA62_9BIFI</name>
<feature type="transmembrane region" description="Helical" evidence="6">
    <location>
        <begin position="398"/>
        <end position="424"/>
    </location>
</feature>
<evidence type="ECO:0000256" key="5">
    <source>
        <dbReference type="ARBA" id="ARBA00023136"/>
    </source>
</evidence>
<feature type="transmembrane region" description="Helical" evidence="6">
    <location>
        <begin position="237"/>
        <end position="264"/>
    </location>
</feature>
<feature type="transmembrane region" description="Helical" evidence="6">
    <location>
        <begin position="59"/>
        <end position="78"/>
    </location>
</feature>
<feature type="transmembrane region" description="Helical" evidence="6">
    <location>
        <begin position="12"/>
        <end position="39"/>
    </location>
</feature>
<feature type="domain" description="ABC3 transporter permease C-terminal" evidence="7">
    <location>
        <begin position="59"/>
        <end position="177"/>
    </location>
</feature>
<gene>
    <name evidence="8" type="ORF">KIM372_00690</name>
</gene>
<feature type="transmembrane region" description="Helical" evidence="6">
    <location>
        <begin position="300"/>
        <end position="322"/>
    </location>
</feature>
<evidence type="ECO:0000256" key="3">
    <source>
        <dbReference type="ARBA" id="ARBA00022692"/>
    </source>
</evidence>
<keyword evidence="3 6" id="KW-0812">Transmembrane</keyword>
<evidence type="ECO:0000256" key="1">
    <source>
        <dbReference type="ARBA" id="ARBA00004651"/>
    </source>
</evidence>
<evidence type="ECO:0000256" key="6">
    <source>
        <dbReference type="SAM" id="Phobius"/>
    </source>
</evidence>
<dbReference type="Proteomes" id="UP001321766">
    <property type="component" value="Chromosome"/>
</dbReference>
<evidence type="ECO:0000259" key="7">
    <source>
        <dbReference type="Pfam" id="PF02687"/>
    </source>
</evidence>
<feature type="transmembrane region" description="Helical" evidence="6">
    <location>
        <begin position="436"/>
        <end position="456"/>
    </location>
</feature>
<dbReference type="EMBL" id="AP026798">
    <property type="protein sequence ID" value="BDR52162.1"/>
    <property type="molecule type" value="Genomic_DNA"/>
</dbReference>
<keyword evidence="2" id="KW-1003">Cell membrane</keyword>
<feature type="transmembrane region" description="Helical" evidence="6">
    <location>
        <begin position="195"/>
        <end position="217"/>
    </location>
</feature>
<evidence type="ECO:0000313" key="8">
    <source>
        <dbReference type="EMBL" id="BDR52162.1"/>
    </source>
</evidence>
<comment type="subcellular location">
    <subcellularLocation>
        <location evidence="1">Cell membrane</location>
        <topology evidence="1">Multi-pass membrane protein</topology>
    </subcellularLocation>
</comment>
<dbReference type="Pfam" id="PF02687">
    <property type="entry name" value="FtsX"/>
    <property type="match status" value="1"/>
</dbReference>
<evidence type="ECO:0000256" key="4">
    <source>
        <dbReference type="ARBA" id="ARBA00022989"/>
    </source>
</evidence>
<keyword evidence="5 6" id="KW-0472">Membrane</keyword>
<keyword evidence="9" id="KW-1185">Reference proteome</keyword>
<proteinExistence type="predicted"/>
<protein>
    <recommendedName>
        <fullName evidence="7">ABC3 transporter permease C-terminal domain-containing protein</fullName>
    </recommendedName>
</protein>
<feature type="transmembrane region" description="Helical" evidence="6">
    <location>
        <begin position="342"/>
        <end position="367"/>
    </location>
</feature>
<evidence type="ECO:0000256" key="2">
    <source>
        <dbReference type="ARBA" id="ARBA00022475"/>
    </source>
</evidence>
<dbReference type="InterPro" id="IPR003838">
    <property type="entry name" value="ABC3_permease_C"/>
</dbReference>
<feature type="transmembrane region" description="Helical" evidence="6">
    <location>
        <begin position="148"/>
        <end position="174"/>
    </location>
</feature>
<evidence type="ECO:0000313" key="9">
    <source>
        <dbReference type="Proteomes" id="UP001321766"/>
    </source>
</evidence>
<reference evidence="8 9" key="1">
    <citation type="journal article" date="2023" name="Microbiol. Spectr.">
        <title>Symbiosis of Carpenter Bees with Uncharacterized Lactic Acid Bacteria Showing NAD Auxotrophy.</title>
        <authorList>
            <person name="Kawasaki S."/>
            <person name="Ozawa K."/>
            <person name="Mori T."/>
            <person name="Yamamoto A."/>
            <person name="Ito M."/>
            <person name="Ohkuma M."/>
            <person name="Sakamoto M."/>
            <person name="Matsutani M."/>
        </authorList>
    </citation>
    <scope>NUCLEOTIDE SEQUENCE [LARGE SCALE GENOMIC DNA]</scope>
    <source>
        <strain evidence="8 9">Kim37-2</strain>
    </source>
</reference>
<organism evidence="8 9">
    <name type="scientific">Bombiscardovia nodaiensis</name>
    <dbReference type="NCBI Taxonomy" id="2932181"/>
    <lineage>
        <taxon>Bacteria</taxon>
        <taxon>Bacillati</taxon>
        <taxon>Actinomycetota</taxon>
        <taxon>Actinomycetes</taxon>
        <taxon>Bifidobacteriales</taxon>
        <taxon>Bifidobacteriaceae</taxon>
        <taxon>Bombiscardovia</taxon>
    </lineage>
</organism>
<accession>A0ABN6SA62</accession>
<feature type="transmembrane region" description="Helical" evidence="6">
    <location>
        <begin position="99"/>
        <end position="128"/>
    </location>
</feature>
<sequence length="476" mass="49900">MKGILSDLKAAPLVWGAVCMALTITQTCLCAIITVRTAIELGYHGSDDSLATTATGPALVFSIIMAVFVTFWVVTAALGQRRHQLALLVLQGATPAQLLLRNLVVVAALFIVATLLSCLLTPLLAPLLMKLILAAFDNISVPYTNARLLSALKVGTTTGGVTALIATVLTVRPLAKIRPIEALRLSQVPPARIGLVRAIFGSIVTIGAACFAILPGLKAQRVSDFSAYLSDPSSEGTLAGFIGFGFGVMFLLIFALAAFAPLLLRWFTRLWTQLLPIPSAIWRLARQQAVGRIQRQGMTILPMTAGLALMMSFAGILSTMLLTMQTSASGSSQAKSPSMATIFSTMLAMLAPPLVIALAGALAGLMISARGRSLDLALTYISGGNIGQLRALGSLDGAIMMTTSTLLAFVITLASTSSVAFSLSRLTGSFQVSIQWIAWLIVALLVALSGTIATGLQALTTHFSQSVNVLAQTIGE</sequence>